<dbReference type="InterPro" id="IPR003835">
    <property type="entry name" value="Glyco_trans_19"/>
</dbReference>
<dbReference type="Pfam" id="PF02684">
    <property type="entry name" value="LpxB"/>
    <property type="match status" value="1"/>
</dbReference>
<organism evidence="12 13">
    <name type="scientific">Azospira oryzae</name>
    <dbReference type="NCBI Taxonomy" id="146939"/>
    <lineage>
        <taxon>Bacteria</taxon>
        <taxon>Pseudomonadati</taxon>
        <taxon>Pseudomonadota</taxon>
        <taxon>Betaproteobacteria</taxon>
        <taxon>Rhodocyclales</taxon>
        <taxon>Rhodocyclaceae</taxon>
        <taxon>Azospira</taxon>
    </lineage>
</organism>
<evidence type="ECO:0000256" key="11">
    <source>
        <dbReference type="HAMAP-Rule" id="MF_00392"/>
    </source>
</evidence>
<evidence type="ECO:0000256" key="10">
    <source>
        <dbReference type="ARBA" id="ARBA00048975"/>
    </source>
</evidence>
<dbReference type="PANTHER" id="PTHR30372:SF4">
    <property type="entry name" value="LIPID-A-DISACCHARIDE SYNTHASE, MITOCHONDRIAL-RELATED"/>
    <property type="match status" value="1"/>
</dbReference>
<keyword evidence="7 11" id="KW-0328">Glycosyltransferase</keyword>
<evidence type="ECO:0000313" key="13">
    <source>
        <dbReference type="Proteomes" id="UP000292136"/>
    </source>
</evidence>
<evidence type="ECO:0000256" key="6">
    <source>
        <dbReference type="ARBA" id="ARBA00022556"/>
    </source>
</evidence>
<evidence type="ECO:0000256" key="4">
    <source>
        <dbReference type="ARBA" id="ARBA00020902"/>
    </source>
</evidence>
<dbReference type="EC" id="2.4.1.182" evidence="3 11"/>
<evidence type="ECO:0000313" key="12">
    <source>
        <dbReference type="EMBL" id="RZT89928.1"/>
    </source>
</evidence>
<comment type="similarity">
    <text evidence="2 11">Belongs to the LpxB family.</text>
</comment>
<comment type="caution">
    <text evidence="12">The sequence shown here is derived from an EMBL/GenBank/DDBJ whole genome shotgun (WGS) entry which is preliminary data.</text>
</comment>
<dbReference type="EMBL" id="SHKM01000001">
    <property type="protein sequence ID" value="RZT89928.1"/>
    <property type="molecule type" value="Genomic_DNA"/>
</dbReference>
<keyword evidence="8 11" id="KW-0808">Transferase</keyword>
<keyword evidence="6 11" id="KW-0441">Lipid A biosynthesis</keyword>
<reference evidence="12 13" key="1">
    <citation type="submission" date="2019-02" db="EMBL/GenBank/DDBJ databases">
        <title>Genomic Encyclopedia of Type Strains, Phase IV (KMG-IV): sequencing the most valuable type-strain genomes for metagenomic binning, comparative biology and taxonomic classification.</title>
        <authorList>
            <person name="Goeker M."/>
        </authorList>
    </citation>
    <scope>NUCLEOTIDE SEQUENCE [LARGE SCALE GENOMIC DNA]</scope>
    <source>
        <strain evidence="12 13">DSM 21223</strain>
    </source>
</reference>
<proteinExistence type="inferred from homology"/>
<dbReference type="RefSeq" id="WP_014237712.1">
    <property type="nucleotide sequence ID" value="NZ_SHKM01000001.1"/>
</dbReference>
<evidence type="ECO:0000256" key="2">
    <source>
        <dbReference type="ARBA" id="ARBA00007868"/>
    </source>
</evidence>
<evidence type="ECO:0000256" key="8">
    <source>
        <dbReference type="ARBA" id="ARBA00022679"/>
    </source>
</evidence>
<keyword evidence="13" id="KW-1185">Reference proteome</keyword>
<gene>
    <name evidence="11" type="primary">lpxB</name>
    <name evidence="12" type="ORF">EV678_0729</name>
</gene>
<name>A0ABY0IQS4_9RHOO</name>
<dbReference type="HAMAP" id="MF_00392">
    <property type="entry name" value="LpxB"/>
    <property type="match status" value="1"/>
</dbReference>
<evidence type="ECO:0000256" key="3">
    <source>
        <dbReference type="ARBA" id="ARBA00012687"/>
    </source>
</evidence>
<dbReference type="Proteomes" id="UP000292136">
    <property type="component" value="Unassembled WGS sequence"/>
</dbReference>
<dbReference type="SUPFAM" id="SSF53756">
    <property type="entry name" value="UDP-Glycosyltransferase/glycogen phosphorylase"/>
    <property type="match status" value="1"/>
</dbReference>
<dbReference type="NCBIfam" id="TIGR00215">
    <property type="entry name" value="lpxB"/>
    <property type="match status" value="1"/>
</dbReference>
<accession>A0ABY0IQS4</accession>
<protein>
    <recommendedName>
        <fullName evidence="4 11">Lipid-A-disaccharide synthase</fullName>
        <ecNumber evidence="3 11">2.4.1.182</ecNumber>
    </recommendedName>
</protein>
<evidence type="ECO:0000256" key="7">
    <source>
        <dbReference type="ARBA" id="ARBA00022676"/>
    </source>
</evidence>
<comment type="pathway">
    <text evidence="11">Bacterial outer membrane biogenesis; LPS lipid A biosynthesis.</text>
</comment>
<evidence type="ECO:0000256" key="9">
    <source>
        <dbReference type="ARBA" id="ARBA00023098"/>
    </source>
</evidence>
<keyword evidence="5 11" id="KW-0444">Lipid biosynthesis</keyword>
<comment type="function">
    <text evidence="1 11">Condensation of UDP-2,3-diacylglucosamine and 2,3-diacylglucosamine-1-phosphate to form lipid A disaccharide, a precursor of lipid A, a phosphorylated glycolipid that anchors the lipopolysaccharide to the outer membrane of the cell.</text>
</comment>
<evidence type="ECO:0000256" key="1">
    <source>
        <dbReference type="ARBA" id="ARBA00002056"/>
    </source>
</evidence>
<evidence type="ECO:0000256" key="5">
    <source>
        <dbReference type="ARBA" id="ARBA00022516"/>
    </source>
</evidence>
<keyword evidence="9 11" id="KW-0443">Lipid metabolism</keyword>
<dbReference type="PANTHER" id="PTHR30372">
    <property type="entry name" value="LIPID-A-DISACCHARIDE SYNTHASE"/>
    <property type="match status" value="1"/>
</dbReference>
<comment type="catalytic activity">
    <reaction evidence="10 11">
        <text>a lipid X + a UDP-2-N,3-O-bis[(3R)-3-hydroxyacyl]-alpha-D-glucosamine = a lipid A disaccharide + UDP + H(+)</text>
        <dbReference type="Rhea" id="RHEA:67828"/>
        <dbReference type="ChEBI" id="CHEBI:15378"/>
        <dbReference type="ChEBI" id="CHEBI:58223"/>
        <dbReference type="ChEBI" id="CHEBI:137748"/>
        <dbReference type="ChEBI" id="CHEBI:176338"/>
        <dbReference type="ChEBI" id="CHEBI:176343"/>
        <dbReference type="EC" id="2.4.1.182"/>
    </reaction>
</comment>
<sequence>MAGNGIRIAMVAGEASGDLLASHLIKALKQHLPDATFYGIGGPKMSAQGFDAWWPLEKLAVRGYVEVLKHYREITGIRRQLKKRLLEEKPDVFIGVDAPDFNLDLERGLKNKGIPAIHYVSPSIWAWRGKRIHKIARSVSRMLCLFPFEPALYEAKGVPVDYVGHPVADMVPLEINRQSAREKLNLPLEAPIFAFLPGSRQSELEYMADTFIETAKRIYARMPKALFLVPLATRETRLLFETAIYRHQALDVPFTLLFGHSHDAMAAADTVLVASGTATLEAALLKRPMAIAYRMAPFSWRLMKRMKYQPWVGLPNILAGQFVVPEFLQDDATPDNLAQALLNLQTDKLLRSRIEDEFTRIHLQLRQNTAEKAAAAILSVLGRRPVRADDVPAAV</sequence>